<dbReference type="Proteomes" id="UP000091926">
    <property type="component" value="Chromosome"/>
</dbReference>
<dbReference type="PANTHER" id="PTHR11496:SF102">
    <property type="entry name" value="ALCOHOL DEHYDROGENASE 4"/>
    <property type="match status" value="1"/>
</dbReference>
<proteinExistence type="inferred from homology"/>
<dbReference type="KEGG" id="bfz:BAU07_12355"/>
<name>A0A193GER9_9BORD</name>
<feature type="domain" description="Alcohol dehydrogenase iron-type/glycerol dehydrogenase GldA" evidence="5">
    <location>
        <begin position="8"/>
        <end position="175"/>
    </location>
</feature>
<dbReference type="SUPFAM" id="SSF56796">
    <property type="entry name" value="Dehydroquinate synthase-like"/>
    <property type="match status" value="1"/>
</dbReference>
<dbReference type="Pfam" id="PF25137">
    <property type="entry name" value="ADH_Fe_C"/>
    <property type="match status" value="1"/>
</dbReference>
<keyword evidence="8" id="KW-1185">Reference proteome</keyword>
<dbReference type="EMBL" id="CP016172">
    <property type="protein sequence ID" value="ANN77789.1"/>
    <property type="molecule type" value="Genomic_DNA"/>
</dbReference>
<dbReference type="CDD" id="cd14861">
    <property type="entry name" value="Fe-ADH-like"/>
    <property type="match status" value="1"/>
</dbReference>
<dbReference type="InterPro" id="IPR018211">
    <property type="entry name" value="ADH_Fe_CS"/>
</dbReference>
<dbReference type="FunFam" id="3.40.50.1970:FF:000003">
    <property type="entry name" value="Alcohol dehydrogenase, iron-containing"/>
    <property type="match status" value="1"/>
</dbReference>
<dbReference type="PROSITE" id="PS00913">
    <property type="entry name" value="ADH_IRON_1"/>
    <property type="match status" value="1"/>
</dbReference>
<dbReference type="InterPro" id="IPR001670">
    <property type="entry name" value="ADH_Fe/GldA"/>
</dbReference>
<protein>
    <submittedName>
        <fullName evidence="7">4-hydroxybutyrate dehydrogenase</fullName>
    </submittedName>
</protein>
<dbReference type="InterPro" id="IPR056798">
    <property type="entry name" value="ADH_Fe_C"/>
</dbReference>
<dbReference type="Pfam" id="PF00465">
    <property type="entry name" value="Fe-ADH"/>
    <property type="match status" value="1"/>
</dbReference>
<evidence type="ECO:0000256" key="2">
    <source>
        <dbReference type="ARBA" id="ARBA00007358"/>
    </source>
</evidence>
<accession>A0A193GER9</accession>
<evidence type="ECO:0000259" key="6">
    <source>
        <dbReference type="Pfam" id="PF25137"/>
    </source>
</evidence>
<evidence type="ECO:0000256" key="1">
    <source>
        <dbReference type="ARBA" id="ARBA00001962"/>
    </source>
</evidence>
<evidence type="ECO:0000259" key="5">
    <source>
        <dbReference type="Pfam" id="PF00465"/>
    </source>
</evidence>
<dbReference type="RefSeq" id="WP_066658019.1">
    <property type="nucleotide sequence ID" value="NZ_CBCSCL010000049.1"/>
</dbReference>
<dbReference type="STRING" id="463014.BAU07_12355"/>
<dbReference type="GO" id="GO:0004022">
    <property type="term" value="F:alcohol dehydrogenase (NAD+) activity"/>
    <property type="evidence" value="ECO:0007669"/>
    <property type="project" value="TreeGrafter"/>
</dbReference>
<dbReference type="Gene3D" id="3.40.50.1970">
    <property type="match status" value="1"/>
</dbReference>
<evidence type="ECO:0000256" key="3">
    <source>
        <dbReference type="ARBA" id="ARBA00023002"/>
    </source>
</evidence>
<dbReference type="OrthoDB" id="9815791at2"/>
<dbReference type="GO" id="GO:0046872">
    <property type="term" value="F:metal ion binding"/>
    <property type="evidence" value="ECO:0007669"/>
    <property type="project" value="InterPro"/>
</dbReference>
<feature type="domain" description="Fe-containing alcohol dehydrogenase-like C-terminal" evidence="6">
    <location>
        <begin position="186"/>
        <end position="371"/>
    </location>
</feature>
<reference evidence="7 8" key="1">
    <citation type="submission" date="2016-06" db="EMBL/GenBank/DDBJ databases">
        <title>Complete genome sequences of Bordetella bronchialis and Bordetella flabilis.</title>
        <authorList>
            <person name="LiPuma J.J."/>
            <person name="Spilker T."/>
        </authorList>
    </citation>
    <scope>NUCLEOTIDE SEQUENCE [LARGE SCALE GENOMIC DNA]</scope>
    <source>
        <strain evidence="7 8">AU10664</strain>
    </source>
</reference>
<dbReference type="PANTHER" id="PTHR11496">
    <property type="entry name" value="ALCOHOL DEHYDROGENASE"/>
    <property type="match status" value="1"/>
</dbReference>
<organism evidence="7 8">
    <name type="scientific">Bordetella flabilis</name>
    <dbReference type="NCBI Taxonomy" id="463014"/>
    <lineage>
        <taxon>Bacteria</taxon>
        <taxon>Pseudomonadati</taxon>
        <taxon>Pseudomonadota</taxon>
        <taxon>Betaproteobacteria</taxon>
        <taxon>Burkholderiales</taxon>
        <taxon>Alcaligenaceae</taxon>
        <taxon>Bordetella</taxon>
    </lineage>
</organism>
<sequence length="371" mass="39089">MSILQFLTKVHFDYGSRRELPGELARNGVQRPLFVTDKGLIAAGVFAMALEPLGGTGGAPVFDATPPNPTEDAAQAGYAMFTAERCDGIVAVGGGAALDLAKAIAVLCGDPAPLWEYCNRHARPRPVVNTPPLVVLPTTAGSGSEVGRSAVMIFRNGVKAGVGCPNVIKAAICDPELTLGLPPYMTAATGMDALSHCVETYCSPTINPPADAIALDGLKRVYANIERAASHGGDREARWNMMMGALEGAICFQKGMGAVHSMSHALGALNYHHGTLNAILLPHVMRYNAQSLGGKLGTLRQTMGLPQDADLAQVFQDLNRRLGLPPGLKALGVDDAIFESIADASLADNAHKTNPRPLSREDYLVLLKAAY</sequence>
<gene>
    <name evidence="7" type="ORF">BAU07_12355</name>
</gene>
<comment type="cofactor">
    <cofactor evidence="1">
        <name>Fe cation</name>
        <dbReference type="ChEBI" id="CHEBI:24875"/>
    </cofactor>
</comment>
<comment type="similarity">
    <text evidence="2">Belongs to the iron-containing alcohol dehydrogenase family.</text>
</comment>
<keyword evidence="3" id="KW-0560">Oxidoreductase</keyword>
<evidence type="ECO:0000256" key="4">
    <source>
        <dbReference type="ARBA" id="ARBA00023027"/>
    </source>
</evidence>
<evidence type="ECO:0000313" key="7">
    <source>
        <dbReference type="EMBL" id="ANN77789.1"/>
    </source>
</evidence>
<dbReference type="Gene3D" id="1.20.1090.10">
    <property type="entry name" value="Dehydroquinate synthase-like - alpha domain"/>
    <property type="match status" value="1"/>
</dbReference>
<evidence type="ECO:0000313" key="8">
    <source>
        <dbReference type="Proteomes" id="UP000091926"/>
    </source>
</evidence>
<keyword evidence="4" id="KW-0520">NAD</keyword>
<dbReference type="InterPro" id="IPR039697">
    <property type="entry name" value="Alcohol_dehydrogenase_Fe"/>
</dbReference>
<dbReference type="AlphaFoldDB" id="A0A193GER9"/>